<sequence>MQQIRQYFEKLVTMTDTDWDLFSSGLNGRNLPKNSGSYRPSYSPAATDYGVVADSVFSADASGQHIRFGKAGEL</sequence>
<dbReference type="EMBL" id="BMIB01000003">
    <property type="protein sequence ID" value="GGH72881.1"/>
    <property type="molecule type" value="Genomic_DNA"/>
</dbReference>
<evidence type="ECO:0000313" key="1">
    <source>
        <dbReference type="EMBL" id="GGH72881.1"/>
    </source>
</evidence>
<accession>A0A917MX66</accession>
<reference evidence="1" key="1">
    <citation type="journal article" date="2014" name="Int. J. Syst. Evol. Microbiol.">
        <title>Complete genome sequence of Corynebacterium casei LMG S-19264T (=DSM 44701T), isolated from a smear-ripened cheese.</title>
        <authorList>
            <consortium name="US DOE Joint Genome Institute (JGI-PGF)"/>
            <person name="Walter F."/>
            <person name="Albersmeier A."/>
            <person name="Kalinowski J."/>
            <person name="Ruckert C."/>
        </authorList>
    </citation>
    <scope>NUCLEOTIDE SEQUENCE</scope>
    <source>
        <strain evidence="1">CGMCC 1.15290</strain>
    </source>
</reference>
<keyword evidence="2" id="KW-1185">Reference proteome</keyword>
<name>A0A917MX66_9BACT</name>
<evidence type="ECO:0000313" key="2">
    <source>
        <dbReference type="Proteomes" id="UP000627292"/>
    </source>
</evidence>
<reference evidence="1" key="2">
    <citation type="submission" date="2020-09" db="EMBL/GenBank/DDBJ databases">
        <authorList>
            <person name="Sun Q."/>
            <person name="Zhou Y."/>
        </authorList>
    </citation>
    <scope>NUCLEOTIDE SEQUENCE</scope>
    <source>
        <strain evidence="1">CGMCC 1.15290</strain>
    </source>
</reference>
<dbReference type="AlphaFoldDB" id="A0A917MX66"/>
<proteinExistence type="predicted"/>
<gene>
    <name evidence="1" type="ORF">GCM10011379_33790</name>
</gene>
<organism evidence="1 2">
    <name type="scientific">Filimonas zeae</name>
    <dbReference type="NCBI Taxonomy" id="1737353"/>
    <lineage>
        <taxon>Bacteria</taxon>
        <taxon>Pseudomonadati</taxon>
        <taxon>Bacteroidota</taxon>
        <taxon>Chitinophagia</taxon>
        <taxon>Chitinophagales</taxon>
        <taxon>Chitinophagaceae</taxon>
        <taxon>Filimonas</taxon>
    </lineage>
</organism>
<comment type="caution">
    <text evidence="1">The sequence shown here is derived from an EMBL/GenBank/DDBJ whole genome shotgun (WGS) entry which is preliminary data.</text>
</comment>
<dbReference type="Proteomes" id="UP000627292">
    <property type="component" value="Unassembled WGS sequence"/>
</dbReference>
<dbReference type="RefSeq" id="WP_188954360.1">
    <property type="nucleotide sequence ID" value="NZ_BMIB01000003.1"/>
</dbReference>
<protein>
    <submittedName>
        <fullName evidence="1">Uncharacterized protein</fullName>
    </submittedName>
</protein>